<keyword evidence="1" id="KW-0812">Transmembrane</keyword>
<name>A0A317CQM9_9GAMM</name>
<accession>A0A317CQM9</accession>
<evidence type="ECO:0000313" key="3">
    <source>
        <dbReference type="Proteomes" id="UP000245539"/>
    </source>
</evidence>
<organism evidence="2 3">
    <name type="scientific">Leucothrix pacifica</name>
    <dbReference type="NCBI Taxonomy" id="1247513"/>
    <lineage>
        <taxon>Bacteria</taxon>
        <taxon>Pseudomonadati</taxon>
        <taxon>Pseudomonadota</taxon>
        <taxon>Gammaproteobacteria</taxon>
        <taxon>Thiotrichales</taxon>
        <taxon>Thiotrichaceae</taxon>
        <taxon>Leucothrix</taxon>
    </lineage>
</organism>
<feature type="transmembrane region" description="Helical" evidence="1">
    <location>
        <begin position="251"/>
        <end position="274"/>
    </location>
</feature>
<feature type="transmembrane region" description="Helical" evidence="1">
    <location>
        <begin position="118"/>
        <end position="138"/>
    </location>
</feature>
<gene>
    <name evidence="2" type="ORF">DKW60_02350</name>
</gene>
<dbReference type="EMBL" id="QGKM01000004">
    <property type="protein sequence ID" value="PWR00412.1"/>
    <property type="molecule type" value="Genomic_DNA"/>
</dbReference>
<reference evidence="2 3" key="1">
    <citation type="submission" date="2018-05" db="EMBL/GenBank/DDBJ databases">
        <title>Leucothrix arctica sp. nov., isolated from Arctic seawater.</title>
        <authorList>
            <person name="Choi A."/>
            <person name="Baek K."/>
        </authorList>
    </citation>
    <scope>NUCLEOTIDE SEQUENCE [LARGE SCALE GENOMIC DNA]</scope>
    <source>
        <strain evidence="2 3">JCM 18388</strain>
    </source>
</reference>
<comment type="caution">
    <text evidence="2">The sequence shown here is derived from an EMBL/GenBank/DDBJ whole genome shotgun (WGS) entry which is preliminary data.</text>
</comment>
<evidence type="ECO:0008006" key="4">
    <source>
        <dbReference type="Google" id="ProtNLM"/>
    </source>
</evidence>
<dbReference type="OrthoDB" id="8481923at2"/>
<dbReference type="Proteomes" id="UP000245539">
    <property type="component" value="Unassembled WGS sequence"/>
</dbReference>
<dbReference type="InterPro" id="IPR025238">
    <property type="entry name" value="DUF4184"/>
</dbReference>
<keyword evidence="3" id="KW-1185">Reference proteome</keyword>
<protein>
    <recommendedName>
        <fullName evidence="4">DUF4184 domain-containing protein</fullName>
    </recommendedName>
</protein>
<feature type="transmembrane region" description="Helical" evidence="1">
    <location>
        <begin position="209"/>
        <end position="230"/>
    </location>
</feature>
<dbReference type="AlphaFoldDB" id="A0A317CQM9"/>
<keyword evidence="1" id="KW-0472">Membrane</keyword>
<proteinExistence type="predicted"/>
<evidence type="ECO:0000256" key="1">
    <source>
        <dbReference type="SAM" id="Phobius"/>
    </source>
</evidence>
<feature type="transmembrane region" description="Helical" evidence="1">
    <location>
        <begin position="171"/>
        <end position="189"/>
    </location>
</feature>
<evidence type="ECO:0000313" key="2">
    <source>
        <dbReference type="EMBL" id="PWR00412.1"/>
    </source>
</evidence>
<dbReference type="Pfam" id="PF13803">
    <property type="entry name" value="DUF4184"/>
    <property type="match status" value="1"/>
</dbReference>
<sequence>MRENHLTNKKKYTMPFTLAHPVVSLPLKKYLGDYGALSALFIGAIVPDFVYMMPPEFVYYYRLESHTLMGLIKVCMPLGLLFYYFYHLLMAPVIVSAFPEILRRKLPRHLSLGQCPPLSNAHAIIVSLLIGAATHIIFDAFTHERHFPQYIELLRTPLASIDGYPIMPFRVIQHLGTIFGSLIIVWWTWHWFKTAPDLSEKTWLPLPPVRYSVIALLILIPSSVGMYFIYKNTPENGVLFGLHDIQHGLKYGIVAGGAALIVVSGALGAFYQLLLFSGRRKAQYS</sequence>
<feature type="transmembrane region" description="Helical" evidence="1">
    <location>
        <begin position="34"/>
        <end position="53"/>
    </location>
</feature>
<feature type="transmembrane region" description="Helical" evidence="1">
    <location>
        <begin position="74"/>
        <end position="98"/>
    </location>
</feature>
<keyword evidence="1" id="KW-1133">Transmembrane helix</keyword>